<keyword evidence="3" id="KW-1185">Reference proteome</keyword>
<name>A0A0H3WZI9_9BURK</name>
<dbReference type="PANTHER" id="PTHR12117:SF0">
    <property type="entry name" value="PROLYL 3-HYDROXYLASE OGFOD1"/>
    <property type="match status" value="1"/>
</dbReference>
<dbReference type="InterPro" id="IPR051842">
    <property type="entry name" value="uS12_prolyl_hydroxylase"/>
</dbReference>
<dbReference type="GO" id="GO:0005737">
    <property type="term" value="C:cytoplasm"/>
    <property type="evidence" value="ECO:0007669"/>
    <property type="project" value="TreeGrafter"/>
</dbReference>
<dbReference type="PANTHER" id="PTHR12117">
    <property type="entry name" value="HISTONE ACETYLTRANSFERASE COMPLEX"/>
    <property type="match status" value="1"/>
</dbReference>
<dbReference type="EMBL" id="CP011809">
    <property type="protein sequence ID" value="AKM33529.1"/>
    <property type="molecule type" value="Genomic_DNA"/>
</dbReference>
<accession>A0A0H3WZI9</accession>
<dbReference type="AlphaFoldDB" id="A0A0H3WZI9"/>
<dbReference type="OrthoDB" id="9783171at2"/>
<dbReference type="GO" id="GO:0031543">
    <property type="term" value="F:peptidyl-proline dioxygenase activity"/>
    <property type="evidence" value="ECO:0007669"/>
    <property type="project" value="TreeGrafter"/>
</dbReference>
<dbReference type="Gene3D" id="2.60.120.620">
    <property type="entry name" value="q2cbj1_9rhob like domain"/>
    <property type="match status" value="1"/>
</dbReference>
<sequence>MEVRPKIAAEIAQLRQAFRESGAVLVEEVLDEAGARDAHQRLASHQEWFITIKEPARVSGRGCTEWRVAEWERMSARQKRTIINDLHERAAASFEMYFKQYPLIEKFRIGEDGDIPMMRIARLLVSGAFLELIGNITGIDGLTDVTGMASRFDAGHFILSHTDRQPEGSVGRREVAFVLYLTEGWRDDWGAHTCLWSEGASAAVCIPPRFNTMLIFRVPRAHSVLYVPPFVTASRLALAGWAYSRT</sequence>
<dbReference type="KEGG" id="pfg:AB870_25510"/>
<evidence type="ECO:0000313" key="2">
    <source>
        <dbReference type="EMBL" id="AKM33529.1"/>
    </source>
</evidence>
<evidence type="ECO:0000313" key="3">
    <source>
        <dbReference type="Proteomes" id="UP000035651"/>
    </source>
</evidence>
<geneLocation type="plasmid" evidence="2 3">
    <name>pPF72-2</name>
</geneLocation>
<protein>
    <recommendedName>
        <fullName evidence="1">Prolyl 3,4-dihydroxylase TPA1/OFD1 N-terminal domain-containing protein</fullName>
    </recommendedName>
</protein>
<dbReference type="InterPro" id="IPR039558">
    <property type="entry name" value="TPA1/OFD1_N"/>
</dbReference>
<feature type="domain" description="Prolyl 3,4-dihydroxylase TPA1/OFD1 N-terminal" evidence="1">
    <location>
        <begin position="149"/>
        <end position="241"/>
    </location>
</feature>
<dbReference type="Pfam" id="PF13661">
    <property type="entry name" value="2OG-FeII_Oxy_4"/>
    <property type="match status" value="1"/>
</dbReference>
<dbReference type="PATRIC" id="fig|656179.3.peg.5499"/>
<keyword evidence="2" id="KW-0614">Plasmid</keyword>
<dbReference type="RefSeq" id="WP_064674971.1">
    <property type="nucleotide sequence ID" value="NZ_CP011809.2"/>
</dbReference>
<gene>
    <name evidence="2" type="ORF">AB870_25510</name>
</gene>
<reference evidence="2" key="1">
    <citation type="submission" date="2016-06" db="EMBL/GenBank/DDBJ databases">
        <title>Complete Genome Sequence of Pandoraea faecigallinarum DSM-23572.</title>
        <authorList>
            <person name="Yong D."/>
            <person name="Ee R."/>
            <person name="Lim Y.-L."/>
            <person name="Yin W.-F."/>
            <person name="Chan K.-G."/>
        </authorList>
    </citation>
    <scope>NUCLEOTIDE SEQUENCE</scope>
    <source>
        <strain evidence="2">DSM 23572</strain>
        <plasmid evidence="2">pPF72-2</plasmid>
    </source>
</reference>
<proteinExistence type="predicted"/>
<organism evidence="2 3">
    <name type="scientific">Pandoraea faecigallinarum</name>
    <dbReference type="NCBI Taxonomy" id="656179"/>
    <lineage>
        <taxon>Bacteria</taxon>
        <taxon>Pseudomonadati</taxon>
        <taxon>Pseudomonadota</taxon>
        <taxon>Betaproteobacteria</taxon>
        <taxon>Burkholderiales</taxon>
        <taxon>Burkholderiaceae</taxon>
        <taxon>Pandoraea</taxon>
    </lineage>
</organism>
<evidence type="ECO:0000259" key="1">
    <source>
        <dbReference type="Pfam" id="PF13661"/>
    </source>
</evidence>
<dbReference type="Proteomes" id="UP000035651">
    <property type="component" value="Plasmid pPF72-2"/>
</dbReference>
<dbReference type="GO" id="GO:0006449">
    <property type="term" value="P:regulation of translational termination"/>
    <property type="evidence" value="ECO:0007669"/>
    <property type="project" value="TreeGrafter"/>
</dbReference>